<keyword evidence="6" id="KW-1185">Reference proteome</keyword>
<evidence type="ECO:0000256" key="1">
    <source>
        <dbReference type="SAM" id="MobiDB-lite"/>
    </source>
</evidence>
<dbReference type="STRING" id="455193.SAMN05421805_104102"/>
<gene>
    <name evidence="3" type="ORF">ATL45_0887</name>
    <name evidence="4" type="ORF">SAMN05421805_104102</name>
</gene>
<sequence length="272" mass="29618">MEAADVQDGQANSSGTPAATPLPVARQWFTATRIDQAITLITEPHVHPFLRSNTWHVRGRGRDLLIDTGLGVQSLRASLPGLVSTDREPVVVLTHAHPDHMGSAHEFTEVWAHEAEPAAAAGRGSLMTGNLATRIGMSEALVAALPPVLIDAIPEPGYQVENYELRPARVTRTLAEADEIDLGDRVLRVLHLPGHSPGSIALLDEENGTLFSGDVIYDELLLDDLHGSDPTAYRATMNRLRTLELKVVHAGHEPSFSRTRLHELANTYLNTR</sequence>
<evidence type="ECO:0000313" key="4">
    <source>
        <dbReference type="EMBL" id="SFN36296.1"/>
    </source>
</evidence>
<organism evidence="4 5">
    <name type="scientific">Saccharopolyspora antimicrobica</name>
    <dbReference type="NCBI Taxonomy" id="455193"/>
    <lineage>
        <taxon>Bacteria</taxon>
        <taxon>Bacillati</taxon>
        <taxon>Actinomycetota</taxon>
        <taxon>Actinomycetes</taxon>
        <taxon>Pseudonocardiales</taxon>
        <taxon>Pseudonocardiaceae</taxon>
        <taxon>Saccharopolyspora</taxon>
    </lineage>
</organism>
<evidence type="ECO:0000313" key="3">
    <source>
        <dbReference type="EMBL" id="RKT82634.1"/>
    </source>
</evidence>
<dbReference type="Proteomes" id="UP000270697">
    <property type="component" value="Unassembled WGS sequence"/>
</dbReference>
<evidence type="ECO:0000313" key="5">
    <source>
        <dbReference type="Proteomes" id="UP000199398"/>
    </source>
</evidence>
<dbReference type="InterPro" id="IPR036866">
    <property type="entry name" value="RibonucZ/Hydroxyglut_hydro"/>
</dbReference>
<dbReference type="PANTHER" id="PTHR42951:SF4">
    <property type="entry name" value="ACYL-COENZYME A THIOESTERASE MBLAC2"/>
    <property type="match status" value="1"/>
</dbReference>
<name>A0A1I4YE89_9PSEU</name>
<feature type="region of interest" description="Disordered" evidence="1">
    <location>
        <begin position="1"/>
        <end position="20"/>
    </location>
</feature>
<dbReference type="Proteomes" id="UP000199398">
    <property type="component" value="Unassembled WGS sequence"/>
</dbReference>
<dbReference type="SMART" id="SM00849">
    <property type="entry name" value="Lactamase_B"/>
    <property type="match status" value="1"/>
</dbReference>
<dbReference type="InterPro" id="IPR001279">
    <property type="entry name" value="Metallo-B-lactamas"/>
</dbReference>
<dbReference type="AlphaFoldDB" id="A0A1I4YE89"/>
<evidence type="ECO:0000259" key="2">
    <source>
        <dbReference type="SMART" id="SM00849"/>
    </source>
</evidence>
<dbReference type="SUPFAM" id="SSF56281">
    <property type="entry name" value="Metallo-hydrolase/oxidoreductase"/>
    <property type="match status" value="1"/>
</dbReference>
<accession>A0A1I4YE89</accession>
<dbReference type="Pfam" id="PF00753">
    <property type="entry name" value="Lactamase_B"/>
    <property type="match status" value="1"/>
</dbReference>
<proteinExistence type="predicted"/>
<reference evidence="3 6" key="2">
    <citation type="submission" date="2018-10" db="EMBL/GenBank/DDBJ databases">
        <title>Sequencing the genomes of 1000 actinobacteria strains.</title>
        <authorList>
            <person name="Klenk H.-P."/>
        </authorList>
    </citation>
    <scope>NUCLEOTIDE SEQUENCE [LARGE SCALE GENOMIC DNA]</scope>
    <source>
        <strain evidence="3 6">DSM 45119</strain>
    </source>
</reference>
<dbReference type="InterPro" id="IPR050855">
    <property type="entry name" value="NDM-1-like"/>
</dbReference>
<reference evidence="4 5" key="1">
    <citation type="submission" date="2016-10" db="EMBL/GenBank/DDBJ databases">
        <authorList>
            <person name="de Groot N.N."/>
        </authorList>
    </citation>
    <scope>NUCLEOTIDE SEQUENCE [LARGE SCALE GENOMIC DNA]</scope>
    <source>
        <strain evidence="4 5">CPCC 201259</strain>
    </source>
</reference>
<dbReference type="PANTHER" id="PTHR42951">
    <property type="entry name" value="METALLO-BETA-LACTAMASE DOMAIN-CONTAINING"/>
    <property type="match status" value="1"/>
</dbReference>
<dbReference type="Gene3D" id="3.60.15.10">
    <property type="entry name" value="Ribonuclease Z/Hydroxyacylglutathione hydrolase-like"/>
    <property type="match status" value="1"/>
</dbReference>
<protein>
    <submittedName>
        <fullName evidence="4">Glyoxylase, beta-lactamase superfamily II</fullName>
    </submittedName>
    <submittedName>
        <fullName evidence="3">Glyoxylase-like metal-dependent hydrolase (Beta-lactamase superfamily II)</fullName>
    </submittedName>
</protein>
<dbReference type="EMBL" id="FOUP01000004">
    <property type="protein sequence ID" value="SFN36296.1"/>
    <property type="molecule type" value="Genomic_DNA"/>
</dbReference>
<dbReference type="EMBL" id="RBXX01000002">
    <property type="protein sequence ID" value="RKT82634.1"/>
    <property type="molecule type" value="Genomic_DNA"/>
</dbReference>
<dbReference type="RefSeq" id="WP_211841175.1">
    <property type="nucleotide sequence ID" value="NZ_FOUP01000004.1"/>
</dbReference>
<feature type="domain" description="Metallo-beta-lactamase" evidence="2">
    <location>
        <begin position="51"/>
        <end position="252"/>
    </location>
</feature>
<evidence type="ECO:0000313" key="6">
    <source>
        <dbReference type="Proteomes" id="UP000270697"/>
    </source>
</evidence>